<evidence type="ECO:0000313" key="1">
    <source>
        <dbReference type="EMBL" id="KAB8168840.1"/>
    </source>
</evidence>
<accession>A0A5N6ALQ7</accession>
<name>A0A5N6ALQ7_9ACTN</name>
<evidence type="ECO:0000313" key="2">
    <source>
        <dbReference type="Proteomes" id="UP000314251"/>
    </source>
</evidence>
<organism evidence="1 2">
    <name type="scientific">Streptomyces mimosae</name>
    <dbReference type="NCBI Taxonomy" id="2586635"/>
    <lineage>
        <taxon>Bacteria</taxon>
        <taxon>Bacillati</taxon>
        <taxon>Actinomycetota</taxon>
        <taxon>Actinomycetes</taxon>
        <taxon>Kitasatosporales</taxon>
        <taxon>Streptomycetaceae</taxon>
        <taxon>Streptomyces</taxon>
    </lineage>
</organism>
<protein>
    <recommendedName>
        <fullName evidence="3">Alanine-rich protein</fullName>
    </recommendedName>
</protein>
<proteinExistence type="predicted"/>
<keyword evidence="2" id="KW-1185">Reference proteome</keyword>
<reference evidence="1" key="1">
    <citation type="submission" date="2019-10" db="EMBL/GenBank/DDBJ databases">
        <title>Nonomuraea sp. nov., isolated from Phyllanthus amarus.</title>
        <authorList>
            <person name="Klykleung N."/>
            <person name="Tanasupawat S."/>
        </authorList>
    </citation>
    <scope>NUCLEOTIDE SEQUENCE [LARGE SCALE GENOMIC DNA]</scope>
    <source>
        <strain evidence="1">3MP-10</strain>
    </source>
</reference>
<sequence length="406" mass="41685">MRAAAFVYPWDVVGDPAAAERIAALGVRQVTLAAAYHSTRALTPRHPAHRVVTARHSAVYYPPDEARWAGRAPRPHRQEWLPDNDPYGLAAEALGTAGLDVHSWVILAHNSRLGEEHQASTVVNAFGDRYPWAPCVARPEVRAYAEALAAEAAVRPGTAGVELESCGWYGLDHLHAHDKIGGAALGGVGSFLMSLCFCAVCAEGYAASGADPGRLAAAVREALAPRWAGAPPEPVGSGDARDAEWAGIVAALGEELAAAVAAWRFGVADAFQRAAVAAVRARAAEAGRPDFRVLLHADPAPHRCGANVGVRPAEVLSHADGVVVPAAGGPAARAAALTPFTEANLAGRTVAANLPVVAGMGGSPATLAADAAHAAELGATELRLYHAGLANDADLAAVTEALATLA</sequence>
<gene>
    <name evidence="1" type="ORF">FH607_006370</name>
</gene>
<evidence type="ECO:0008006" key="3">
    <source>
        <dbReference type="Google" id="ProtNLM"/>
    </source>
</evidence>
<dbReference type="AlphaFoldDB" id="A0A5N6ALQ7"/>
<dbReference type="RefSeq" id="WP_139666613.1">
    <property type="nucleotide sequence ID" value="NZ_VDLY02000003.1"/>
</dbReference>
<comment type="caution">
    <text evidence="1">The sequence shown here is derived from an EMBL/GenBank/DDBJ whole genome shotgun (WGS) entry which is preliminary data.</text>
</comment>
<dbReference type="Proteomes" id="UP000314251">
    <property type="component" value="Unassembled WGS sequence"/>
</dbReference>
<dbReference type="EMBL" id="VDLY02000003">
    <property type="protein sequence ID" value="KAB8168840.1"/>
    <property type="molecule type" value="Genomic_DNA"/>
</dbReference>
<dbReference type="OrthoDB" id="8576080at2"/>